<name>A0A499UCK3_9ACTN</name>
<dbReference type="AlphaFoldDB" id="A0A499UCK3"/>
<organism evidence="1 2">
    <name type="scientific">Streptomyces antimycoticus</name>
    <dbReference type="NCBI Taxonomy" id="68175"/>
    <lineage>
        <taxon>Bacteria</taxon>
        <taxon>Bacillati</taxon>
        <taxon>Actinomycetota</taxon>
        <taxon>Actinomycetes</taxon>
        <taxon>Kitasatosporales</taxon>
        <taxon>Streptomycetaceae</taxon>
        <taxon>Streptomyces</taxon>
        <taxon>Streptomyces violaceusniger group</taxon>
    </lineage>
</organism>
<reference evidence="1 2" key="1">
    <citation type="journal article" date="2020" name="Int. J. Syst. Evol. Microbiol.">
        <title>Reclassification of Streptomyces castelarensis and Streptomyces sporoclivatus as later heterotypic synonyms of Streptomyces antimycoticus.</title>
        <authorList>
            <person name="Komaki H."/>
            <person name="Tamura T."/>
        </authorList>
    </citation>
    <scope>NUCLEOTIDE SEQUENCE [LARGE SCALE GENOMIC DNA]</scope>
    <source>
        <strain evidence="1 2">NBRC 100767</strain>
    </source>
</reference>
<protein>
    <submittedName>
        <fullName evidence="1">Uncharacterized protein</fullName>
    </submittedName>
</protein>
<proteinExistence type="predicted"/>
<dbReference type="Proteomes" id="UP000463951">
    <property type="component" value="Chromosome"/>
</dbReference>
<sequence>MTALPAPSPGDRIDGVVDHLVYVTYNHHTVLRLTVADDTPDPQIITAIGKALFGAQPGRAFA</sequence>
<evidence type="ECO:0000313" key="2">
    <source>
        <dbReference type="Proteomes" id="UP000463951"/>
    </source>
</evidence>
<accession>A0A499UCK3</accession>
<evidence type="ECO:0000313" key="1">
    <source>
        <dbReference type="EMBL" id="BBJ37390.1"/>
    </source>
</evidence>
<dbReference type="EMBL" id="AP019620">
    <property type="protein sequence ID" value="BBJ37390.1"/>
    <property type="molecule type" value="Genomic_DNA"/>
</dbReference>
<gene>
    <name evidence="1" type="ORF">SSPO_001080</name>
</gene>